<proteinExistence type="predicted"/>
<dbReference type="PANTHER" id="PTHR43415:SF3">
    <property type="entry name" value="GNAT-FAMILY ACETYLTRANSFERASE"/>
    <property type="match status" value="1"/>
</dbReference>
<gene>
    <name evidence="2" type="ORF">EBO34_00910</name>
</gene>
<dbReference type="GO" id="GO:0016747">
    <property type="term" value="F:acyltransferase activity, transferring groups other than amino-acyl groups"/>
    <property type="evidence" value="ECO:0007669"/>
    <property type="project" value="InterPro"/>
</dbReference>
<dbReference type="Gene3D" id="3.40.630.30">
    <property type="match status" value="1"/>
</dbReference>
<reference evidence="2 3" key="1">
    <citation type="submission" date="2018-10" db="EMBL/GenBank/DDBJ databases">
        <title>Bacillus Keqinensis sp. nov., a moderately halophilic bacterium isolated from a saline-alkaline lake.</title>
        <authorList>
            <person name="Wang H."/>
        </authorList>
    </citation>
    <scope>NUCLEOTIDE SEQUENCE [LARGE SCALE GENOMIC DNA]</scope>
    <source>
        <strain evidence="2 3">KQ-3</strain>
    </source>
</reference>
<keyword evidence="3" id="KW-1185">Reference proteome</keyword>
<dbReference type="PANTHER" id="PTHR43415">
    <property type="entry name" value="SPERMIDINE N(1)-ACETYLTRANSFERASE"/>
    <property type="match status" value="1"/>
</dbReference>
<feature type="domain" description="N-acetyltransferase" evidence="1">
    <location>
        <begin position="15"/>
        <end position="174"/>
    </location>
</feature>
<dbReference type="EMBL" id="RHIB01000001">
    <property type="protein sequence ID" value="RNA68564.1"/>
    <property type="molecule type" value="Genomic_DNA"/>
</dbReference>
<organism evidence="2 3">
    <name type="scientific">Alteribacter keqinensis</name>
    <dbReference type="NCBI Taxonomy" id="2483800"/>
    <lineage>
        <taxon>Bacteria</taxon>
        <taxon>Bacillati</taxon>
        <taxon>Bacillota</taxon>
        <taxon>Bacilli</taxon>
        <taxon>Bacillales</taxon>
        <taxon>Bacillaceae</taxon>
        <taxon>Alteribacter</taxon>
    </lineage>
</organism>
<keyword evidence="2" id="KW-0808">Transferase</keyword>
<dbReference type="SUPFAM" id="SSF55729">
    <property type="entry name" value="Acyl-CoA N-acyltransferases (Nat)"/>
    <property type="match status" value="1"/>
</dbReference>
<dbReference type="InterPro" id="IPR000182">
    <property type="entry name" value="GNAT_dom"/>
</dbReference>
<dbReference type="InterPro" id="IPR016181">
    <property type="entry name" value="Acyl_CoA_acyltransferase"/>
</dbReference>
<dbReference type="PROSITE" id="PS51186">
    <property type="entry name" value="GNAT"/>
    <property type="match status" value="1"/>
</dbReference>
<dbReference type="OrthoDB" id="9795206at2"/>
<dbReference type="Proteomes" id="UP000278746">
    <property type="component" value="Unassembled WGS sequence"/>
</dbReference>
<sequence>MPHFTRKPTMTGEKVILRPFNTVEDFPFLEECLKDYEVIKLTGSSNEFDREAVHKWYSTRNEQTDRLDLSIIDKAERRLVGEVVVNAYDEQHHSMNFRILIGPGGRNKGLGSEATRLTVDYVFMNTDLDQLTLSVFAFNPRARNVYEKVGFTLDSIDRNELEYEGEWIDSLNMKLSRSNWRQKTEK</sequence>
<evidence type="ECO:0000259" key="1">
    <source>
        <dbReference type="PROSITE" id="PS51186"/>
    </source>
</evidence>
<dbReference type="Pfam" id="PF13302">
    <property type="entry name" value="Acetyltransf_3"/>
    <property type="match status" value="1"/>
</dbReference>
<dbReference type="AlphaFoldDB" id="A0A3M7TV07"/>
<comment type="caution">
    <text evidence="2">The sequence shown here is derived from an EMBL/GenBank/DDBJ whole genome shotgun (WGS) entry which is preliminary data.</text>
</comment>
<dbReference type="RefSeq" id="WP_122896089.1">
    <property type="nucleotide sequence ID" value="NZ_RHIB01000001.1"/>
</dbReference>
<protein>
    <submittedName>
        <fullName evidence="2">N-acetyltransferase</fullName>
    </submittedName>
</protein>
<evidence type="ECO:0000313" key="3">
    <source>
        <dbReference type="Proteomes" id="UP000278746"/>
    </source>
</evidence>
<name>A0A3M7TV07_9BACI</name>
<accession>A0A3M7TV07</accession>
<evidence type="ECO:0000313" key="2">
    <source>
        <dbReference type="EMBL" id="RNA68564.1"/>
    </source>
</evidence>